<name>A0A2A9P331_OPHUN</name>
<protein>
    <submittedName>
        <fullName evidence="1">Uncharacterized protein</fullName>
    </submittedName>
</protein>
<proteinExistence type="predicted"/>
<gene>
    <name evidence="1" type="ORF">XA68_17530</name>
</gene>
<comment type="caution">
    <text evidence="1">The sequence shown here is derived from an EMBL/GenBank/DDBJ whole genome shotgun (WGS) entry which is preliminary data.</text>
</comment>
<dbReference type="EMBL" id="LAZP02000747">
    <property type="protein sequence ID" value="PFH55839.1"/>
    <property type="molecule type" value="Genomic_DNA"/>
</dbReference>
<reference evidence="1 2" key="1">
    <citation type="journal article" date="2015" name="BMC Genomics">
        <title>Gene expression during zombie ant biting behavior reflects the complexity underlying fungal parasitic behavioral manipulation.</title>
        <authorList>
            <person name="de Bekker C."/>
            <person name="Ohm R.A."/>
            <person name="Loreto R.G."/>
            <person name="Sebastian A."/>
            <person name="Albert I."/>
            <person name="Merrow M."/>
            <person name="Brachmann A."/>
            <person name="Hughes D.P."/>
        </authorList>
    </citation>
    <scope>NUCLEOTIDE SEQUENCE [LARGE SCALE GENOMIC DNA]</scope>
    <source>
        <strain evidence="1 2">SC16a</strain>
    </source>
</reference>
<sequence length="122" mass="13547">MSLVRREDSVCFSQRLEADGRGITDSVCGIESPFSRALNRTILATADFKIKTGEIKRGRRPLRSSVAPLVKEPTLHLHPTSALVAHHDAVSRLVRFRGWELFVRPNGRTDGNCLLELAGLNL</sequence>
<dbReference type="Proteomes" id="UP000037136">
    <property type="component" value="Unassembled WGS sequence"/>
</dbReference>
<reference evidence="1 2" key="2">
    <citation type="journal article" date="2017" name="Sci. Rep.">
        <title>Ant-infecting Ophiocordyceps genomes reveal a high diversity of potential behavioral manipulation genes and a possible major role for enterotoxins.</title>
        <authorList>
            <person name="de Bekker C."/>
            <person name="Ohm R.A."/>
            <person name="Evans H.C."/>
            <person name="Brachmann A."/>
            <person name="Hughes D.P."/>
        </authorList>
    </citation>
    <scope>NUCLEOTIDE SEQUENCE [LARGE SCALE GENOMIC DNA]</scope>
    <source>
        <strain evidence="1 2">SC16a</strain>
    </source>
</reference>
<dbReference type="AlphaFoldDB" id="A0A2A9P331"/>
<evidence type="ECO:0000313" key="2">
    <source>
        <dbReference type="Proteomes" id="UP000037136"/>
    </source>
</evidence>
<organism evidence="1 2">
    <name type="scientific">Ophiocordyceps unilateralis</name>
    <name type="common">Zombie-ant fungus</name>
    <name type="synonym">Torrubia unilateralis</name>
    <dbReference type="NCBI Taxonomy" id="268505"/>
    <lineage>
        <taxon>Eukaryota</taxon>
        <taxon>Fungi</taxon>
        <taxon>Dikarya</taxon>
        <taxon>Ascomycota</taxon>
        <taxon>Pezizomycotina</taxon>
        <taxon>Sordariomycetes</taxon>
        <taxon>Hypocreomycetidae</taxon>
        <taxon>Hypocreales</taxon>
        <taxon>Ophiocordycipitaceae</taxon>
        <taxon>Ophiocordyceps</taxon>
    </lineage>
</organism>
<evidence type="ECO:0000313" key="1">
    <source>
        <dbReference type="EMBL" id="PFH55839.1"/>
    </source>
</evidence>
<keyword evidence="2" id="KW-1185">Reference proteome</keyword>
<accession>A0A2A9P331</accession>